<dbReference type="Pfam" id="PF01568">
    <property type="entry name" value="Molydop_binding"/>
    <property type="match status" value="1"/>
</dbReference>
<dbReference type="InterPro" id="IPR006657">
    <property type="entry name" value="MoPterin_dinucl-bd_dom"/>
</dbReference>
<dbReference type="PANTHER" id="PTHR43742:SF6">
    <property type="entry name" value="OXIDOREDUCTASE YYAE-RELATED"/>
    <property type="match status" value="1"/>
</dbReference>
<dbReference type="PROSITE" id="PS51669">
    <property type="entry name" value="4FE4S_MOW_BIS_MGD"/>
    <property type="match status" value="1"/>
</dbReference>
<dbReference type="InterPro" id="IPR006656">
    <property type="entry name" value="Mopterin_OxRdtase"/>
</dbReference>
<protein>
    <submittedName>
        <fullName evidence="7">Molybdopterin-dependent oxidoreductase</fullName>
    </submittedName>
</protein>
<dbReference type="SMART" id="SM00926">
    <property type="entry name" value="Molybdop_Fe4S4"/>
    <property type="match status" value="1"/>
</dbReference>
<organism evidence="7 8">
    <name type="scientific">Actinomadura rugatobispora</name>
    <dbReference type="NCBI Taxonomy" id="1994"/>
    <lineage>
        <taxon>Bacteria</taxon>
        <taxon>Bacillati</taxon>
        <taxon>Actinomycetota</taxon>
        <taxon>Actinomycetes</taxon>
        <taxon>Streptosporangiales</taxon>
        <taxon>Thermomonosporaceae</taxon>
        <taxon>Actinomadura</taxon>
    </lineage>
</organism>
<dbReference type="RefSeq" id="WP_378282814.1">
    <property type="nucleotide sequence ID" value="NZ_JBHSON010000020.1"/>
</dbReference>
<dbReference type="EMBL" id="JBHSON010000020">
    <property type="protein sequence ID" value="MFC5747197.1"/>
    <property type="molecule type" value="Genomic_DNA"/>
</dbReference>
<dbReference type="Proteomes" id="UP001596074">
    <property type="component" value="Unassembled WGS sequence"/>
</dbReference>
<dbReference type="InterPro" id="IPR050612">
    <property type="entry name" value="Prok_Mopterin_Oxidored"/>
</dbReference>
<feature type="compositionally biased region" description="Basic and acidic residues" evidence="5">
    <location>
        <begin position="712"/>
        <end position="724"/>
    </location>
</feature>
<dbReference type="PANTHER" id="PTHR43742">
    <property type="entry name" value="TRIMETHYLAMINE-N-OXIDE REDUCTASE"/>
    <property type="match status" value="1"/>
</dbReference>
<evidence type="ECO:0000313" key="7">
    <source>
        <dbReference type="EMBL" id="MFC5747197.1"/>
    </source>
</evidence>
<dbReference type="Gene3D" id="3.40.50.740">
    <property type="match status" value="1"/>
</dbReference>
<keyword evidence="2" id="KW-0479">Metal-binding</keyword>
<gene>
    <name evidence="7" type="ORF">ACFPZN_16335</name>
</gene>
<evidence type="ECO:0000256" key="1">
    <source>
        <dbReference type="ARBA" id="ARBA00010312"/>
    </source>
</evidence>
<accession>A0ABW0ZXP4</accession>
<dbReference type="InterPro" id="IPR009010">
    <property type="entry name" value="Asp_de-COase-like_dom_sf"/>
</dbReference>
<reference evidence="8" key="1">
    <citation type="journal article" date="2019" name="Int. J. Syst. Evol. Microbiol.">
        <title>The Global Catalogue of Microorganisms (GCM) 10K type strain sequencing project: providing services to taxonomists for standard genome sequencing and annotation.</title>
        <authorList>
            <consortium name="The Broad Institute Genomics Platform"/>
            <consortium name="The Broad Institute Genome Sequencing Center for Infectious Disease"/>
            <person name="Wu L."/>
            <person name="Ma J."/>
        </authorList>
    </citation>
    <scope>NUCLEOTIDE SEQUENCE [LARGE SCALE GENOMIC DNA]</scope>
    <source>
        <strain evidence="8">KCTC 42087</strain>
    </source>
</reference>
<keyword evidence="4" id="KW-0411">Iron-sulfur</keyword>
<evidence type="ECO:0000256" key="2">
    <source>
        <dbReference type="ARBA" id="ARBA00022723"/>
    </source>
</evidence>
<dbReference type="Gene3D" id="2.20.25.90">
    <property type="entry name" value="ADC-like domains"/>
    <property type="match status" value="1"/>
</dbReference>
<comment type="caution">
    <text evidence="7">The sequence shown here is derived from an EMBL/GenBank/DDBJ whole genome shotgun (WGS) entry which is preliminary data.</text>
</comment>
<name>A0ABW0ZXP4_9ACTN</name>
<keyword evidence="3" id="KW-0408">Iron</keyword>
<proteinExistence type="inferred from homology"/>
<evidence type="ECO:0000256" key="4">
    <source>
        <dbReference type="ARBA" id="ARBA00023014"/>
    </source>
</evidence>
<dbReference type="Gene3D" id="3.40.228.10">
    <property type="entry name" value="Dimethylsulfoxide Reductase, domain 2"/>
    <property type="match status" value="1"/>
</dbReference>
<dbReference type="SUPFAM" id="SSF53706">
    <property type="entry name" value="Formate dehydrogenase/DMSO reductase, domains 1-3"/>
    <property type="match status" value="1"/>
</dbReference>
<evidence type="ECO:0000313" key="8">
    <source>
        <dbReference type="Proteomes" id="UP001596074"/>
    </source>
</evidence>
<evidence type="ECO:0000259" key="6">
    <source>
        <dbReference type="PROSITE" id="PS51669"/>
    </source>
</evidence>
<keyword evidence="8" id="KW-1185">Reference proteome</keyword>
<dbReference type="InterPro" id="IPR006963">
    <property type="entry name" value="Mopterin_OxRdtase_4Fe-4S_dom"/>
</dbReference>
<evidence type="ECO:0000256" key="3">
    <source>
        <dbReference type="ARBA" id="ARBA00023004"/>
    </source>
</evidence>
<feature type="region of interest" description="Disordered" evidence="5">
    <location>
        <begin position="703"/>
        <end position="724"/>
    </location>
</feature>
<sequence>MTLVKSYCRFCAASCGTLVEVVDGRIGAVFGNKDHPLSKGFTCPKGRRAGALLQGPHRLTSSLRRSGNGEFEPVDGLAASREIGERLRRIRAEHGPDSIALFMGTQQAFTALTPFVVKSWLRATGSHKLFSTMTIDQSAKWLVPLRMGEYLGGPQPMTDADVWMLSGNNVVLTASGGDGDGPLVTDPATQIKRARRRGMRLIVIDPRRTETAELADLFLQPRPGTDALLHAGLLRILLTEGLYDAAFCDEYVDGLEELRRAVDPATPERVARECDVPVEDLFLAARMFGGDKRGRFTTGTGANFGPHSNVAEHLADTVNIICGRVLREGEPAWGGSVLMPERPAVAAVAPPRRTWESGFTSRVGGCGRLNGELPSAILPDEILMPGPDRVRALVVSAGNPMVAFPDEAKIRRALEHLELLVVIDPFLTETARLADYVIAPAMSYERADHTVLMEFFFPRPFAGHTPAIVAPPAGVIEDWEFFYETAVVMGLEMKVAGRPLDLRHKPTSEQMLELVASRGRVDVASLRGRPDGVLVPGTGAVVGPRGDDTTRLQLVPPDVLAEIRAALDDVVEIPAGGFQLISRRLKEVMNSLGRGIPGLALHDYNPAFLRPEDLARLGVRPGGGVVITSAFGSVRAVAQPDETLRPGTVALPHGWSGEVFPGARGEGANVNALTSGDEDLQTINRMPRYTAIPVTVVALGTRAGPAAGSARRSADPRRAVDDPE</sequence>
<evidence type="ECO:0000256" key="5">
    <source>
        <dbReference type="SAM" id="MobiDB-lite"/>
    </source>
</evidence>
<dbReference type="Pfam" id="PF04879">
    <property type="entry name" value="Molybdop_Fe4S4"/>
    <property type="match status" value="1"/>
</dbReference>
<dbReference type="Gene3D" id="2.40.40.20">
    <property type="match status" value="1"/>
</dbReference>
<dbReference type="Pfam" id="PF00384">
    <property type="entry name" value="Molybdopterin"/>
    <property type="match status" value="1"/>
</dbReference>
<comment type="similarity">
    <text evidence="1">Belongs to the prokaryotic molybdopterin-containing oxidoreductase family.</text>
</comment>
<feature type="domain" description="4Fe-4S Mo/W bis-MGD-type" evidence="6">
    <location>
        <begin position="1"/>
        <end position="57"/>
    </location>
</feature>
<dbReference type="SUPFAM" id="SSF50692">
    <property type="entry name" value="ADC-like"/>
    <property type="match status" value="1"/>
</dbReference>